<feature type="region of interest" description="Disordered" evidence="1">
    <location>
        <begin position="34"/>
        <end position="93"/>
    </location>
</feature>
<keyword evidence="3" id="KW-1185">Reference proteome</keyword>
<dbReference type="AlphaFoldDB" id="A0A1Q4V392"/>
<gene>
    <name evidence="2" type="ORF">AB852_25855</name>
</gene>
<evidence type="ECO:0000313" key="2">
    <source>
        <dbReference type="EMBL" id="OKH92335.1"/>
    </source>
</evidence>
<evidence type="ECO:0000313" key="3">
    <source>
        <dbReference type="Proteomes" id="UP000186455"/>
    </source>
</evidence>
<feature type="compositionally biased region" description="Low complexity" evidence="1">
    <location>
        <begin position="46"/>
        <end position="55"/>
    </location>
</feature>
<name>A0A1Q4V392_9ACTN</name>
<proteinExistence type="predicted"/>
<comment type="caution">
    <text evidence="2">The sequence shown here is derived from an EMBL/GenBank/DDBJ whole genome shotgun (WGS) entry which is preliminary data.</text>
</comment>
<organism evidence="2 3">
    <name type="scientific">Streptomyces uncialis</name>
    <dbReference type="NCBI Taxonomy" id="1048205"/>
    <lineage>
        <taxon>Bacteria</taxon>
        <taxon>Bacillati</taxon>
        <taxon>Actinomycetota</taxon>
        <taxon>Actinomycetes</taxon>
        <taxon>Kitasatosporales</taxon>
        <taxon>Streptomycetaceae</taxon>
        <taxon>Streptomyces</taxon>
    </lineage>
</organism>
<reference evidence="2 3" key="1">
    <citation type="submission" date="2015-06" db="EMBL/GenBank/DDBJ databases">
        <title>Cloning and characterization of the uncialamcin biosynthetic gene cluster.</title>
        <authorList>
            <person name="Yan X."/>
            <person name="Huang T."/>
            <person name="Ge H."/>
            <person name="Shen B."/>
        </authorList>
    </citation>
    <scope>NUCLEOTIDE SEQUENCE [LARGE SCALE GENOMIC DNA]</scope>
    <source>
        <strain evidence="2 3">DCA2648</strain>
    </source>
</reference>
<dbReference type="Proteomes" id="UP000186455">
    <property type="component" value="Unassembled WGS sequence"/>
</dbReference>
<sequence length="93" mass="9486">MPVRPPGSARSIFSLVPEVPNRSGARCREFHSVVPPGQEQQGNGDLPGLLAPGAGHVSPGEGSGGRAGVVRSPRRAVRGPATAGRMPTAGRSR</sequence>
<dbReference type="EMBL" id="LFBV01000007">
    <property type="protein sequence ID" value="OKH92335.1"/>
    <property type="molecule type" value="Genomic_DNA"/>
</dbReference>
<protein>
    <submittedName>
        <fullName evidence="2">Uncharacterized protein</fullName>
    </submittedName>
</protein>
<evidence type="ECO:0000256" key="1">
    <source>
        <dbReference type="SAM" id="MobiDB-lite"/>
    </source>
</evidence>
<accession>A0A1Q4V392</accession>